<evidence type="ECO:0000256" key="5">
    <source>
        <dbReference type="ARBA" id="ARBA00022736"/>
    </source>
</evidence>
<dbReference type="PANTHER" id="PTHR39340">
    <property type="entry name" value="SULFOFRUCTOSEPHOSPHATE ALDOLASE"/>
    <property type="match status" value="1"/>
</dbReference>
<comment type="similarity">
    <text evidence="3">Belongs to the aldolase LacD family.</text>
</comment>
<dbReference type="SUPFAM" id="SSF51569">
    <property type="entry name" value="Aldolase"/>
    <property type="match status" value="1"/>
</dbReference>
<accession>A0A916S1H1</accession>
<reference evidence="7" key="2">
    <citation type="submission" date="2020-09" db="EMBL/GenBank/DDBJ databases">
        <authorList>
            <person name="Sun Q."/>
            <person name="Zhou Y."/>
        </authorList>
    </citation>
    <scope>NUCLEOTIDE SEQUENCE</scope>
    <source>
        <strain evidence="7">CGMCC 1.15447</strain>
    </source>
</reference>
<dbReference type="NCBIfam" id="NF009498">
    <property type="entry name" value="PRK12858.1"/>
    <property type="match status" value="1"/>
</dbReference>
<organism evidence="7 8">
    <name type="scientific">Edaphobacter acidisoli</name>
    <dbReference type="NCBI Taxonomy" id="2040573"/>
    <lineage>
        <taxon>Bacteria</taxon>
        <taxon>Pseudomonadati</taxon>
        <taxon>Acidobacteriota</taxon>
        <taxon>Terriglobia</taxon>
        <taxon>Terriglobales</taxon>
        <taxon>Acidobacteriaceae</taxon>
        <taxon>Edaphobacter</taxon>
    </lineage>
</organism>
<dbReference type="GO" id="GO:1902777">
    <property type="term" value="P:6-sulfoquinovose(1-) catabolic process"/>
    <property type="evidence" value="ECO:0007669"/>
    <property type="project" value="TreeGrafter"/>
</dbReference>
<dbReference type="PANTHER" id="PTHR39340:SF1">
    <property type="entry name" value="SULFOFRUCTOSEPHOSPHATE ALDOLASE"/>
    <property type="match status" value="1"/>
</dbReference>
<dbReference type="SMART" id="SM01133">
    <property type="entry name" value="DeoC"/>
    <property type="match status" value="1"/>
</dbReference>
<dbReference type="GO" id="GO:0061595">
    <property type="term" value="F:6-deoxy-6-sulfofructose-1-phosphate aldolase activity"/>
    <property type="evidence" value="ECO:0007669"/>
    <property type="project" value="TreeGrafter"/>
</dbReference>
<evidence type="ECO:0000256" key="2">
    <source>
        <dbReference type="ARBA" id="ARBA00005191"/>
    </source>
</evidence>
<evidence type="ECO:0000256" key="1">
    <source>
        <dbReference type="ARBA" id="ARBA00000567"/>
    </source>
</evidence>
<evidence type="ECO:0000256" key="4">
    <source>
        <dbReference type="ARBA" id="ARBA00012905"/>
    </source>
</evidence>
<dbReference type="RefSeq" id="WP_188760425.1">
    <property type="nucleotide sequence ID" value="NZ_BMJB01000003.1"/>
</dbReference>
<dbReference type="GO" id="GO:0009024">
    <property type="term" value="F:tagatose-6-phosphate kinase activity"/>
    <property type="evidence" value="ECO:0007669"/>
    <property type="project" value="InterPro"/>
</dbReference>
<dbReference type="AlphaFoldDB" id="A0A916S1H1"/>
<proteinExistence type="inferred from homology"/>
<evidence type="ECO:0000313" key="8">
    <source>
        <dbReference type="Proteomes" id="UP000648801"/>
    </source>
</evidence>
<protein>
    <recommendedName>
        <fullName evidence="4">tagatose-bisphosphate aldolase</fullName>
        <ecNumber evidence="4">4.1.2.40</ecNumber>
    </recommendedName>
</protein>
<dbReference type="Proteomes" id="UP000648801">
    <property type="component" value="Unassembled WGS sequence"/>
</dbReference>
<dbReference type="EMBL" id="BMJB01000003">
    <property type="protein sequence ID" value="GGA77301.1"/>
    <property type="molecule type" value="Genomic_DNA"/>
</dbReference>
<comment type="caution">
    <text evidence="7">The sequence shown here is derived from an EMBL/GenBank/DDBJ whole genome shotgun (WGS) entry which is preliminary data.</text>
</comment>
<name>A0A916S1H1_9BACT</name>
<dbReference type="InterPro" id="IPR050552">
    <property type="entry name" value="LacD_aldolase"/>
</dbReference>
<gene>
    <name evidence="7" type="ORF">GCM10011507_30720</name>
</gene>
<dbReference type="Gene3D" id="3.20.20.70">
    <property type="entry name" value="Aldolase class I"/>
    <property type="match status" value="1"/>
</dbReference>
<comment type="pathway">
    <text evidence="2">Carbohydrate metabolism; D-tagatose 6-phosphate degradation; D-glyceraldehyde 3-phosphate and glycerone phosphate from D-tagatose 6-phosphate: step 2/2.</text>
</comment>
<sequence length="336" mass="36723">MSKLTPGKLAGLKAVSDHRGVIAAAAMDQRGSLQKSLAKERGAAADAHDLEVFKTLVTSVLTKHASAILLDPEFGLPASKHRNGKGLLLAYEKTGYDANTAGRLPDLLDVWSVRRLKEAGADCIKILLYYTPFEKSAINDHKQAWIERIGDECLAHDIPFFLEFVGYDAEGGDEKSVAYAKKKPEIVSGAMAEFGKARYNVDVLKVEVPIVMEFVEGTKAFKGEKAYTRAEALQHFRDAEAMTHKPFIYLSAGVSNPVFIETLELAAESGTKFNGVLCGRATWKDGIAIYAKQGAKAFEDWLETTGVENINNVNNALKAASPWQEKFGVKHMSELA</sequence>
<dbReference type="InterPro" id="IPR002915">
    <property type="entry name" value="DeoC/FbaB/LacD_aldolase"/>
</dbReference>
<evidence type="ECO:0000313" key="7">
    <source>
        <dbReference type="EMBL" id="GGA77301.1"/>
    </source>
</evidence>
<comment type="catalytic activity">
    <reaction evidence="1">
        <text>D-tagatofuranose 1,6-bisphosphate = D-glyceraldehyde 3-phosphate + dihydroxyacetone phosphate</text>
        <dbReference type="Rhea" id="RHEA:22948"/>
        <dbReference type="ChEBI" id="CHEBI:57642"/>
        <dbReference type="ChEBI" id="CHEBI:58694"/>
        <dbReference type="ChEBI" id="CHEBI:59776"/>
        <dbReference type="EC" id="4.1.2.40"/>
    </reaction>
</comment>
<dbReference type="Pfam" id="PF01791">
    <property type="entry name" value="DeoC"/>
    <property type="match status" value="1"/>
</dbReference>
<dbReference type="EC" id="4.1.2.40" evidence="4"/>
<dbReference type="HAMAP" id="MF_00734">
    <property type="entry name" value="LacD"/>
    <property type="match status" value="1"/>
</dbReference>
<dbReference type="GO" id="GO:0009025">
    <property type="term" value="F:tagatose-bisphosphate aldolase activity"/>
    <property type="evidence" value="ECO:0007669"/>
    <property type="project" value="UniProtKB-EC"/>
</dbReference>
<evidence type="ECO:0000256" key="6">
    <source>
        <dbReference type="ARBA" id="ARBA00023239"/>
    </source>
</evidence>
<reference evidence="7" key="1">
    <citation type="journal article" date="2014" name="Int. J. Syst. Evol. Microbiol.">
        <title>Complete genome sequence of Corynebacterium casei LMG S-19264T (=DSM 44701T), isolated from a smear-ripened cheese.</title>
        <authorList>
            <consortium name="US DOE Joint Genome Institute (JGI-PGF)"/>
            <person name="Walter F."/>
            <person name="Albersmeier A."/>
            <person name="Kalinowski J."/>
            <person name="Ruckert C."/>
        </authorList>
    </citation>
    <scope>NUCLEOTIDE SEQUENCE</scope>
    <source>
        <strain evidence="7">CGMCC 1.15447</strain>
    </source>
</reference>
<keyword evidence="5" id="KW-0423">Lactose metabolism</keyword>
<keyword evidence="8" id="KW-1185">Reference proteome</keyword>
<dbReference type="GO" id="GO:0019512">
    <property type="term" value="P:lactose catabolic process via tagatose-6-phosphate"/>
    <property type="evidence" value="ECO:0007669"/>
    <property type="project" value="InterPro"/>
</dbReference>
<evidence type="ECO:0000256" key="3">
    <source>
        <dbReference type="ARBA" id="ARBA00008679"/>
    </source>
</evidence>
<dbReference type="InterPro" id="IPR013785">
    <property type="entry name" value="Aldolase_TIM"/>
</dbReference>
<keyword evidence="6" id="KW-0456">Lyase</keyword>
<dbReference type="InterPro" id="IPR005927">
    <property type="entry name" value="Tag_1.6-dipho_adolase"/>
</dbReference>